<dbReference type="Gene3D" id="3.90.1210.10">
    <property type="entry name" value="Antifreeze-like/N-acetylneuraminic acid synthase C-terminal domain"/>
    <property type="match status" value="1"/>
</dbReference>
<feature type="region of interest" description="Disordered" evidence="1">
    <location>
        <begin position="1"/>
        <end position="119"/>
    </location>
</feature>
<evidence type="ECO:0000256" key="1">
    <source>
        <dbReference type="SAM" id="MobiDB-lite"/>
    </source>
</evidence>
<keyword evidence="2" id="KW-0472">Membrane</keyword>
<evidence type="ECO:0000313" key="5">
    <source>
        <dbReference type="Proteomes" id="UP000243657"/>
    </source>
</evidence>
<evidence type="ECO:0000313" key="4">
    <source>
        <dbReference type="EMBL" id="OZG54097.1"/>
    </source>
</evidence>
<gene>
    <name evidence="4" type="ORF">ALMA_0558</name>
</gene>
<dbReference type="Proteomes" id="UP000243657">
    <property type="component" value="Unassembled WGS sequence"/>
</dbReference>
<feature type="transmembrane region" description="Helical" evidence="2">
    <location>
        <begin position="144"/>
        <end position="164"/>
    </location>
</feature>
<keyword evidence="2" id="KW-0812">Transmembrane</keyword>
<sequence>MSIVYPSSEFESVHARGTAAETTSMAFTRGTVRTPSSQTMPTSMPSRTQKNRGAHRSSPLPVHSSSSHARRHPHADSNRIERSERVSRINRADRAAFSPRSPYRTRVPRTNRSTRPAHQNVTPSALSLWAYRMFFSTAAKRRRFHGIFMALILFSFCIGGLFVLCRSVQPAQSHVAVSLTRTIVRGNALTENDVAYQRIPASMASLSFVTAKEDVIGKISPVTLHEGTLIPQDVFTDVPQVPEGYTTIDVILGSSIRQLSIGDAVSLIADESVLSHSARVLHLPAEDSQHRQLWETDSSARSPVTLALPVDDAIKVLTVQAGSPIIAVSMPQSGPPPDSSTHEASATDESGSPD</sequence>
<dbReference type="CDD" id="cd11614">
    <property type="entry name" value="SAF_CpaB_FlgA_like"/>
    <property type="match status" value="1"/>
</dbReference>
<feature type="compositionally biased region" description="Basic and acidic residues" evidence="1">
    <location>
        <begin position="74"/>
        <end position="94"/>
    </location>
</feature>
<feature type="compositionally biased region" description="Polar residues" evidence="1">
    <location>
        <begin position="342"/>
        <end position="354"/>
    </location>
</feature>
<comment type="caution">
    <text evidence="4">The sequence shown here is derived from an EMBL/GenBank/DDBJ whole genome shotgun (WGS) entry which is preliminary data.</text>
</comment>
<protein>
    <recommendedName>
        <fullName evidence="3">SAF domain-containing protein</fullName>
    </recommendedName>
</protein>
<feature type="compositionally biased region" description="Polar residues" evidence="1">
    <location>
        <begin position="108"/>
        <end position="119"/>
    </location>
</feature>
<feature type="domain" description="SAF" evidence="3">
    <location>
        <begin position="180"/>
        <end position="233"/>
    </location>
</feature>
<organism evidence="4 5">
    <name type="scientific">Alloscardovia macacae</name>
    <dbReference type="NCBI Taxonomy" id="1160091"/>
    <lineage>
        <taxon>Bacteria</taxon>
        <taxon>Bacillati</taxon>
        <taxon>Actinomycetota</taxon>
        <taxon>Actinomycetes</taxon>
        <taxon>Bifidobacteriales</taxon>
        <taxon>Bifidobacteriaceae</taxon>
        <taxon>Alloscardovia</taxon>
    </lineage>
</organism>
<name>A0A261F4N3_9BIFI</name>
<accession>A0A261F4N3</accession>
<evidence type="ECO:0000256" key="2">
    <source>
        <dbReference type="SAM" id="Phobius"/>
    </source>
</evidence>
<dbReference type="EMBL" id="MWWT01000005">
    <property type="protein sequence ID" value="OZG54097.1"/>
    <property type="molecule type" value="Genomic_DNA"/>
</dbReference>
<feature type="compositionally biased region" description="Low complexity" evidence="1">
    <location>
        <begin position="57"/>
        <end position="67"/>
    </location>
</feature>
<feature type="compositionally biased region" description="Low complexity" evidence="1">
    <location>
        <begin position="33"/>
        <end position="48"/>
    </location>
</feature>
<feature type="region of interest" description="Disordered" evidence="1">
    <location>
        <begin position="327"/>
        <end position="354"/>
    </location>
</feature>
<keyword evidence="2" id="KW-1133">Transmembrane helix</keyword>
<dbReference type="Pfam" id="PF08666">
    <property type="entry name" value="SAF"/>
    <property type="match status" value="1"/>
</dbReference>
<keyword evidence="5" id="KW-1185">Reference proteome</keyword>
<proteinExistence type="predicted"/>
<dbReference type="InterPro" id="IPR013974">
    <property type="entry name" value="SAF"/>
</dbReference>
<reference evidence="4 5" key="1">
    <citation type="journal article" date="2017" name="BMC Genomics">
        <title>Comparative genomic and phylogenomic analyses of the Bifidobacteriaceae family.</title>
        <authorList>
            <person name="Lugli G.A."/>
            <person name="Milani C."/>
            <person name="Turroni F."/>
            <person name="Duranti S."/>
            <person name="Mancabelli L."/>
            <person name="Mangifesta M."/>
            <person name="Ferrario C."/>
            <person name="Modesto M."/>
            <person name="Mattarelli P."/>
            <person name="Jiri K."/>
            <person name="van Sinderen D."/>
            <person name="Ventura M."/>
        </authorList>
    </citation>
    <scope>NUCLEOTIDE SEQUENCE [LARGE SCALE GENOMIC DNA]</scope>
    <source>
        <strain evidence="4 5">DSM 24762</strain>
    </source>
</reference>
<evidence type="ECO:0000259" key="3">
    <source>
        <dbReference type="Pfam" id="PF08666"/>
    </source>
</evidence>
<dbReference type="AlphaFoldDB" id="A0A261F4N3"/>